<dbReference type="Proteomes" id="UP000006330">
    <property type="component" value="Unassembled WGS sequence"/>
</dbReference>
<dbReference type="RefSeq" id="WP_007652499.1">
    <property type="nucleotide sequence ID" value="NZ_JH976472.1"/>
</dbReference>
<dbReference type="EMBL" id="AGZO01000012">
    <property type="protein sequence ID" value="EKN17601.1"/>
    <property type="molecule type" value="Genomic_DNA"/>
</dbReference>
<proteinExistence type="predicted"/>
<sequence length="137" mass="15325">MNCAKLFYLLWSLILLTYILTGCEKCDCPNQENNPYIEDSTDIEKVSVIGIWQMQGTTKYGLEFTNYGIVMWKHKPYMNSELNYTYNGTTLTISGIKGTGILSEDGNTLKISGFSDPSSFGTEGAKGPYVNGTYIRQ</sequence>
<comment type="caution">
    <text evidence="1">The sequence shown here is derived from an EMBL/GenBank/DDBJ whole genome shotgun (WGS) entry which is preliminary data.</text>
</comment>
<organism evidence="1 2">
    <name type="scientific">Parabacteroides goldsteinii CL02T12C30</name>
    <dbReference type="NCBI Taxonomy" id="999418"/>
    <lineage>
        <taxon>Bacteria</taxon>
        <taxon>Pseudomonadati</taxon>
        <taxon>Bacteroidota</taxon>
        <taxon>Bacteroidia</taxon>
        <taxon>Bacteroidales</taxon>
        <taxon>Tannerellaceae</taxon>
        <taxon>Parabacteroides</taxon>
    </lineage>
</organism>
<dbReference type="HOGENOM" id="CLU_1863259_0_0_10"/>
<dbReference type="AlphaFoldDB" id="K6A1K2"/>
<reference evidence="1 2" key="1">
    <citation type="submission" date="2012-02" db="EMBL/GenBank/DDBJ databases">
        <title>The Genome Sequence of Parabacteroides goldsteinii CL02T12C30.</title>
        <authorList>
            <consortium name="The Broad Institute Genome Sequencing Platform"/>
            <person name="Earl A."/>
            <person name="Ward D."/>
            <person name="Feldgarden M."/>
            <person name="Gevers D."/>
            <person name="Zitomersky N.L."/>
            <person name="Coyne M.J."/>
            <person name="Comstock L.E."/>
            <person name="Young S.K."/>
            <person name="Zeng Q."/>
            <person name="Gargeya S."/>
            <person name="Fitzgerald M."/>
            <person name="Haas B."/>
            <person name="Abouelleil A."/>
            <person name="Alvarado L."/>
            <person name="Arachchi H.M."/>
            <person name="Berlin A."/>
            <person name="Chapman S.B."/>
            <person name="Gearin G."/>
            <person name="Goldberg J."/>
            <person name="Griggs A."/>
            <person name="Gujja S."/>
            <person name="Hansen M."/>
            <person name="Heiman D."/>
            <person name="Howarth C."/>
            <person name="Larimer J."/>
            <person name="Lui A."/>
            <person name="MacDonald P.J.P."/>
            <person name="McCowen C."/>
            <person name="Montmayeur A."/>
            <person name="Murphy C."/>
            <person name="Neiman D."/>
            <person name="Pearson M."/>
            <person name="Priest M."/>
            <person name="Roberts A."/>
            <person name="Saif S."/>
            <person name="Shea T."/>
            <person name="Sisk P."/>
            <person name="Stolte C."/>
            <person name="Sykes S."/>
            <person name="Wortman J."/>
            <person name="Nusbaum C."/>
            <person name="Birren B."/>
        </authorList>
    </citation>
    <scope>NUCLEOTIDE SEQUENCE [LARGE SCALE GENOMIC DNA]</scope>
    <source>
        <strain evidence="1 2">CL02T12C30</strain>
    </source>
</reference>
<dbReference type="PATRIC" id="fig|999418.3.peg.1364"/>
<protein>
    <submittedName>
        <fullName evidence="1">Uncharacterized protein</fullName>
    </submittedName>
</protein>
<evidence type="ECO:0000313" key="2">
    <source>
        <dbReference type="Proteomes" id="UP000006330"/>
    </source>
</evidence>
<dbReference type="PROSITE" id="PS51257">
    <property type="entry name" value="PROKAR_LIPOPROTEIN"/>
    <property type="match status" value="1"/>
</dbReference>
<name>K6A1K2_9BACT</name>
<accession>K6A1K2</accession>
<evidence type="ECO:0000313" key="1">
    <source>
        <dbReference type="EMBL" id="EKN17601.1"/>
    </source>
</evidence>
<gene>
    <name evidence="1" type="ORF">HMPREF1076_01345</name>
</gene>